<evidence type="ECO:0000259" key="8">
    <source>
        <dbReference type="PROSITE" id="PS50110"/>
    </source>
</evidence>
<evidence type="ECO:0000256" key="4">
    <source>
        <dbReference type="ARBA" id="ARBA00023163"/>
    </source>
</evidence>
<keyword evidence="11" id="KW-1185">Reference proteome</keyword>
<feature type="domain" description="Response regulatory" evidence="8">
    <location>
        <begin position="4"/>
        <end position="117"/>
    </location>
</feature>
<proteinExistence type="predicted"/>
<reference evidence="10" key="1">
    <citation type="journal article" date="2023" name="Int. J. Syst. Evol. Microbiol.">
        <title>&lt;i&gt;Clostridium folliculivorans&lt;/i&gt; sp. nov., isolated from soil samples of an organic paddy in Japan.</title>
        <authorList>
            <person name="Tazawa J."/>
            <person name="Kobayashi H."/>
            <person name="Tanizawa Y."/>
            <person name="Uchino A."/>
            <person name="Tanaka F."/>
            <person name="Urashima Y."/>
            <person name="Miura S."/>
            <person name="Sakamoto M."/>
            <person name="Ohkuma M."/>
            <person name="Tohno M."/>
        </authorList>
    </citation>
    <scope>NUCLEOTIDE SEQUENCE</scope>
    <source>
        <strain evidence="10">D1-1</strain>
    </source>
</reference>
<dbReference type="GO" id="GO:0032993">
    <property type="term" value="C:protein-DNA complex"/>
    <property type="evidence" value="ECO:0007669"/>
    <property type="project" value="TreeGrafter"/>
</dbReference>
<evidence type="ECO:0000256" key="7">
    <source>
        <dbReference type="PROSITE-ProRule" id="PRU01091"/>
    </source>
</evidence>
<dbReference type="InterPro" id="IPR011006">
    <property type="entry name" value="CheY-like_superfamily"/>
</dbReference>
<dbReference type="InterPro" id="IPR036388">
    <property type="entry name" value="WH-like_DNA-bd_sf"/>
</dbReference>
<dbReference type="SUPFAM" id="SSF52172">
    <property type="entry name" value="CheY-like"/>
    <property type="match status" value="1"/>
</dbReference>
<evidence type="ECO:0000313" key="10">
    <source>
        <dbReference type="EMBL" id="GKU23275.1"/>
    </source>
</evidence>
<feature type="DNA-binding region" description="OmpR/PhoB-type" evidence="7">
    <location>
        <begin position="127"/>
        <end position="227"/>
    </location>
</feature>
<dbReference type="PANTHER" id="PTHR48111">
    <property type="entry name" value="REGULATOR OF RPOS"/>
    <property type="match status" value="1"/>
</dbReference>
<dbReference type="SMART" id="SM00448">
    <property type="entry name" value="REC"/>
    <property type="match status" value="1"/>
</dbReference>
<dbReference type="AlphaFoldDB" id="A0A9W5XYH5"/>
<dbReference type="SUPFAM" id="SSF46894">
    <property type="entry name" value="C-terminal effector domain of the bipartite response regulators"/>
    <property type="match status" value="1"/>
</dbReference>
<dbReference type="Pfam" id="PF00486">
    <property type="entry name" value="Trans_reg_C"/>
    <property type="match status" value="1"/>
</dbReference>
<evidence type="ECO:0000256" key="1">
    <source>
        <dbReference type="ARBA" id="ARBA00018672"/>
    </source>
</evidence>
<dbReference type="SMART" id="SM00862">
    <property type="entry name" value="Trans_reg_C"/>
    <property type="match status" value="1"/>
</dbReference>
<dbReference type="CDD" id="cd00383">
    <property type="entry name" value="trans_reg_C"/>
    <property type="match status" value="1"/>
</dbReference>
<dbReference type="Proteomes" id="UP001057868">
    <property type="component" value="Unassembled WGS sequence"/>
</dbReference>
<dbReference type="Gene3D" id="3.40.50.2300">
    <property type="match status" value="1"/>
</dbReference>
<organism evidence="10 11">
    <name type="scientific">Clostridium folliculivorans</name>
    <dbReference type="NCBI Taxonomy" id="2886038"/>
    <lineage>
        <taxon>Bacteria</taxon>
        <taxon>Bacillati</taxon>
        <taxon>Bacillota</taxon>
        <taxon>Clostridia</taxon>
        <taxon>Eubacteriales</taxon>
        <taxon>Clostridiaceae</taxon>
        <taxon>Clostridium</taxon>
    </lineage>
</organism>
<dbReference type="GO" id="GO:0000976">
    <property type="term" value="F:transcription cis-regulatory region binding"/>
    <property type="evidence" value="ECO:0007669"/>
    <property type="project" value="TreeGrafter"/>
</dbReference>
<dbReference type="InterPro" id="IPR016032">
    <property type="entry name" value="Sig_transdc_resp-reg_C-effctor"/>
</dbReference>
<dbReference type="PROSITE" id="PS51755">
    <property type="entry name" value="OMPR_PHOB"/>
    <property type="match status" value="1"/>
</dbReference>
<dbReference type="InterPro" id="IPR039420">
    <property type="entry name" value="WalR-like"/>
</dbReference>
<dbReference type="RefSeq" id="WP_261850378.1">
    <property type="nucleotide sequence ID" value="NZ_BQXY01000001.1"/>
</dbReference>
<evidence type="ECO:0000256" key="6">
    <source>
        <dbReference type="PROSITE-ProRule" id="PRU00169"/>
    </source>
</evidence>
<dbReference type="EMBL" id="BQXY01000001">
    <property type="protein sequence ID" value="GKU23275.1"/>
    <property type="molecule type" value="Genomic_DNA"/>
</dbReference>
<comment type="caution">
    <text evidence="10">The sequence shown here is derived from an EMBL/GenBank/DDBJ whole genome shotgun (WGS) entry which is preliminary data.</text>
</comment>
<gene>
    <name evidence="10" type="ORF">CFOLD11_01010</name>
</gene>
<keyword evidence="2" id="KW-0805">Transcription regulation</keyword>
<evidence type="ECO:0000256" key="5">
    <source>
        <dbReference type="ARBA" id="ARBA00024867"/>
    </source>
</evidence>
<dbReference type="Pfam" id="PF00072">
    <property type="entry name" value="Response_reg"/>
    <property type="match status" value="1"/>
</dbReference>
<dbReference type="PROSITE" id="PS50110">
    <property type="entry name" value="RESPONSE_REGULATORY"/>
    <property type="match status" value="1"/>
</dbReference>
<protein>
    <recommendedName>
        <fullName evidence="1">Stage 0 sporulation protein A homolog</fullName>
    </recommendedName>
</protein>
<dbReference type="InterPro" id="IPR001789">
    <property type="entry name" value="Sig_transdc_resp-reg_receiver"/>
</dbReference>
<evidence type="ECO:0000259" key="9">
    <source>
        <dbReference type="PROSITE" id="PS51755"/>
    </source>
</evidence>
<evidence type="ECO:0000313" key="11">
    <source>
        <dbReference type="Proteomes" id="UP001057868"/>
    </source>
</evidence>
<dbReference type="GO" id="GO:0000156">
    <property type="term" value="F:phosphorelay response regulator activity"/>
    <property type="evidence" value="ECO:0007669"/>
    <property type="project" value="TreeGrafter"/>
</dbReference>
<sequence>MATTLLLVEDDQSLALGIEFTLKDEGYEVLRASTLGEGRNIFKSKNIDLIILDVNLPDGSGYDLCKEIREDSEVPIMFLTALDEEVNVVLGLEIGGDDYITKPFRVRELLSRVKVLLRRTIKNQSIANRLKSGDIIVNTSSATVSKGDKDIILTAQEYKLLLIFLNKHGVLMKRDEILEQLIEGSEVFFDENTLAVYIKRIREKIEDDPKQPEYIVTQRGLGYKWNKEVDSLV</sequence>
<dbReference type="PANTHER" id="PTHR48111:SF73">
    <property type="entry name" value="ALKALINE PHOSPHATASE SYNTHESIS TRANSCRIPTIONAL REGULATORY PROTEIN PHOP"/>
    <property type="match status" value="1"/>
</dbReference>
<keyword evidence="3 7" id="KW-0238">DNA-binding</keyword>
<dbReference type="GO" id="GO:0005829">
    <property type="term" value="C:cytosol"/>
    <property type="evidence" value="ECO:0007669"/>
    <property type="project" value="TreeGrafter"/>
</dbReference>
<keyword evidence="6" id="KW-0597">Phosphoprotein</keyword>
<evidence type="ECO:0000256" key="3">
    <source>
        <dbReference type="ARBA" id="ARBA00023125"/>
    </source>
</evidence>
<dbReference type="InterPro" id="IPR001867">
    <property type="entry name" value="OmpR/PhoB-type_DNA-bd"/>
</dbReference>
<dbReference type="Gene3D" id="1.10.10.10">
    <property type="entry name" value="Winged helix-like DNA-binding domain superfamily/Winged helix DNA-binding domain"/>
    <property type="match status" value="1"/>
</dbReference>
<dbReference type="CDD" id="cd17574">
    <property type="entry name" value="REC_OmpR"/>
    <property type="match status" value="1"/>
</dbReference>
<dbReference type="GO" id="GO:0006355">
    <property type="term" value="P:regulation of DNA-templated transcription"/>
    <property type="evidence" value="ECO:0007669"/>
    <property type="project" value="InterPro"/>
</dbReference>
<feature type="domain" description="OmpR/PhoB-type" evidence="9">
    <location>
        <begin position="127"/>
        <end position="227"/>
    </location>
</feature>
<accession>A0A9W5XYH5</accession>
<dbReference type="Gene3D" id="6.10.250.690">
    <property type="match status" value="1"/>
</dbReference>
<name>A0A9W5XYH5_9CLOT</name>
<feature type="modified residue" description="4-aspartylphosphate" evidence="6">
    <location>
        <position position="53"/>
    </location>
</feature>
<keyword evidence="4" id="KW-0804">Transcription</keyword>
<comment type="function">
    <text evidence="5">May play the central regulatory role in sporulation. It may be an element of the effector pathway responsible for the activation of sporulation genes in response to nutritional stress. Spo0A may act in concert with spo0H (a sigma factor) to control the expression of some genes that are critical to the sporulation process.</text>
</comment>
<evidence type="ECO:0000256" key="2">
    <source>
        <dbReference type="ARBA" id="ARBA00023015"/>
    </source>
</evidence>